<keyword evidence="2 3" id="KW-0143">Chaperone</keyword>
<keyword evidence="3" id="KW-0346">Stress response</keyword>
<keyword evidence="3" id="KW-0963">Cytoplasm</keyword>
<dbReference type="InterPro" id="IPR013805">
    <property type="entry name" value="GrpE_CC"/>
</dbReference>
<dbReference type="InterPro" id="IPR000740">
    <property type="entry name" value="GrpE"/>
</dbReference>
<dbReference type="PANTHER" id="PTHR21237:SF23">
    <property type="entry name" value="GRPE PROTEIN HOMOLOG, MITOCHONDRIAL"/>
    <property type="match status" value="1"/>
</dbReference>
<dbReference type="GO" id="GO:0000774">
    <property type="term" value="F:adenyl-nucleotide exchange factor activity"/>
    <property type="evidence" value="ECO:0007669"/>
    <property type="project" value="InterPro"/>
</dbReference>
<evidence type="ECO:0000313" key="5">
    <source>
        <dbReference type="EMBL" id="OHA59455.1"/>
    </source>
</evidence>
<comment type="subunit">
    <text evidence="3">Homodimer.</text>
</comment>
<comment type="caution">
    <text evidence="5">The sequence shown here is derived from an EMBL/GenBank/DDBJ whole genome shotgun (WGS) entry which is preliminary data.</text>
</comment>
<name>A0A1G2QFQ4_9BACT</name>
<dbReference type="GO" id="GO:0051082">
    <property type="term" value="F:unfolded protein binding"/>
    <property type="evidence" value="ECO:0007669"/>
    <property type="project" value="TreeGrafter"/>
</dbReference>
<comment type="subcellular location">
    <subcellularLocation>
        <location evidence="3">Cytoplasm</location>
    </subcellularLocation>
</comment>
<dbReference type="CDD" id="cd00446">
    <property type="entry name" value="GrpE"/>
    <property type="match status" value="1"/>
</dbReference>
<dbReference type="PANTHER" id="PTHR21237">
    <property type="entry name" value="GRPE PROTEIN"/>
    <property type="match status" value="1"/>
</dbReference>
<dbReference type="SUPFAM" id="SSF51064">
    <property type="entry name" value="Head domain of nucleotide exchange factor GrpE"/>
    <property type="match status" value="1"/>
</dbReference>
<evidence type="ECO:0000256" key="3">
    <source>
        <dbReference type="HAMAP-Rule" id="MF_01151"/>
    </source>
</evidence>
<organism evidence="5 6">
    <name type="scientific">Candidatus Vogelbacteria bacterium RIFOXYD1_FULL_46_19</name>
    <dbReference type="NCBI Taxonomy" id="1802439"/>
    <lineage>
        <taxon>Bacteria</taxon>
        <taxon>Candidatus Vogeliibacteriota</taxon>
    </lineage>
</organism>
<comment type="function">
    <text evidence="3">Participates actively in the response to hyperosmotic and heat shock by preventing the aggregation of stress-denatured proteins, in association with DnaK and GrpE. It is the nucleotide exchange factor for DnaK and may function as a thermosensor. Unfolded proteins bind initially to DnaJ; upon interaction with the DnaJ-bound protein, DnaK hydrolyzes its bound ATP, resulting in the formation of a stable complex. GrpE releases ADP from DnaK; ATP binding to DnaK triggers the release of the substrate protein, thus completing the reaction cycle. Several rounds of ATP-dependent interactions between DnaJ, DnaK and GrpE are required for fully efficient folding.</text>
</comment>
<protein>
    <recommendedName>
        <fullName evidence="3">Protein GrpE</fullName>
    </recommendedName>
    <alternativeName>
        <fullName evidence="3">HSP-70 cofactor</fullName>
    </alternativeName>
</protein>
<evidence type="ECO:0000313" key="6">
    <source>
        <dbReference type="Proteomes" id="UP000177838"/>
    </source>
</evidence>
<dbReference type="GO" id="GO:0005737">
    <property type="term" value="C:cytoplasm"/>
    <property type="evidence" value="ECO:0007669"/>
    <property type="project" value="UniProtKB-SubCell"/>
</dbReference>
<evidence type="ECO:0000256" key="1">
    <source>
        <dbReference type="ARBA" id="ARBA00009054"/>
    </source>
</evidence>
<reference evidence="5 6" key="1">
    <citation type="journal article" date="2016" name="Nat. Commun.">
        <title>Thousands of microbial genomes shed light on interconnected biogeochemical processes in an aquifer system.</title>
        <authorList>
            <person name="Anantharaman K."/>
            <person name="Brown C.T."/>
            <person name="Hug L.A."/>
            <person name="Sharon I."/>
            <person name="Castelle C.J."/>
            <person name="Probst A.J."/>
            <person name="Thomas B.C."/>
            <person name="Singh A."/>
            <person name="Wilkins M.J."/>
            <person name="Karaoz U."/>
            <person name="Brodie E.L."/>
            <person name="Williams K.H."/>
            <person name="Hubbard S.S."/>
            <person name="Banfield J.F."/>
        </authorList>
    </citation>
    <scope>NUCLEOTIDE SEQUENCE [LARGE SCALE GENOMIC DNA]</scope>
</reference>
<dbReference type="PRINTS" id="PR00773">
    <property type="entry name" value="GRPEPROTEIN"/>
</dbReference>
<dbReference type="InterPro" id="IPR009012">
    <property type="entry name" value="GrpE_head"/>
</dbReference>
<gene>
    <name evidence="3" type="primary">grpE</name>
    <name evidence="5" type="ORF">A2589_01165</name>
</gene>
<dbReference type="Pfam" id="PF01025">
    <property type="entry name" value="GrpE"/>
    <property type="match status" value="1"/>
</dbReference>
<sequence length="197" mass="22387">MKKPDHQPKNEDIEVDEDFVFEADLDVGSNKGTDSETKVQELKQKLKDCQAVKQEYLDGWQRSQADYINLKQEGDRQRVKQRELGKASLLEDLIPLADSFELAMGNEAAWQAVSTNWRLGVEYIYRELQSILSKNGVSEIFPLNQRFNPEEHESIATVEVDECTADGLVIAVVKKGYKLGSTILRPAQVKVGVYRQK</sequence>
<dbReference type="STRING" id="1802439.A2589_01165"/>
<evidence type="ECO:0000256" key="2">
    <source>
        <dbReference type="ARBA" id="ARBA00023186"/>
    </source>
</evidence>
<dbReference type="GO" id="GO:0006457">
    <property type="term" value="P:protein folding"/>
    <property type="evidence" value="ECO:0007669"/>
    <property type="project" value="InterPro"/>
</dbReference>
<dbReference type="AlphaFoldDB" id="A0A1G2QFQ4"/>
<dbReference type="GO" id="GO:0042803">
    <property type="term" value="F:protein homodimerization activity"/>
    <property type="evidence" value="ECO:0007669"/>
    <property type="project" value="InterPro"/>
</dbReference>
<comment type="similarity">
    <text evidence="1 3 4">Belongs to the GrpE family.</text>
</comment>
<dbReference type="Proteomes" id="UP000177838">
    <property type="component" value="Unassembled WGS sequence"/>
</dbReference>
<accession>A0A1G2QFQ4</accession>
<dbReference type="Gene3D" id="2.30.22.10">
    <property type="entry name" value="Head domain of nucleotide exchange factor GrpE"/>
    <property type="match status" value="1"/>
</dbReference>
<dbReference type="EMBL" id="MHTK01000006">
    <property type="protein sequence ID" value="OHA59455.1"/>
    <property type="molecule type" value="Genomic_DNA"/>
</dbReference>
<dbReference type="HAMAP" id="MF_01151">
    <property type="entry name" value="GrpE"/>
    <property type="match status" value="1"/>
</dbReference>
<dbReference type="GO" id="GO:0051087">
    <property type="term" value="F:protein-folding chaperone binding"/>
    <property type="evidence" value="ECO:0007669"/>
    <property type="project" value="InterPro"/>
</dbReference>
<dbReference type="SUPFAM" id="SSF58014">
    <property type="entry name" value="Coiled-coil domain of nucleotide exchange factor GrpE"/>
    <property type="match status" value="1"/>
</dbReference>
<proteinExistence type="inferred from homology"/>
<dbReference type="Gene3D" id="3.90.20.20">
    <property type="match status" value="1"/>
</dbReference>
<evidence type="ECO:0000256" key="4">
    <source>
        <dbReference type="RuleBase" id="RU004478"/>
    </source>
</evidence>